<keyword evidence="1" id="KW-0812">Transmembrane</keyword>
<gene>
    <name evidence="2" type="ORF">G7K_5191-t1</name>
</gene>
<dbReference type="EMBL" id="BACD03000040">
    <property type="protein sequence ID" value="GAO51079.1"/>
    <property type="molecule type" value="Genomic_DNA"/>
</dbReference>
<name>A0A0E9NMK9_SAICN</name>
<evidence type="ECO:0000256" key="1">
    <source>
        <dbReference type="SAM" id="Phobius"/>
    </source>
</evidence>
<reference evidence="2 3" key="2">
    <citation type="journal article" date="2014" name="J. Gen. Appl. Microbiol.">
        <title>The early diverging ascomycetous budding yeast Saitoella complicata has three histone deacetylases belonging to the Clr6, Hos2, and Rpd3 lineages.</title>
        <authorList>
            <person name="Nishida H."/>
            <person name="Matsumoto T."/>
            <person name="Kondo S."/>
            <person name="Hamamoto M."/>
            <person name="Yoshikawa H."/>
        </authorList>
    </citation>
    <scope>NUCLEOTIDE SEQUENCE [LARGE SCALE GENOMIC DNA]</scope>
    <source>
        <strain evidence="2 3">NRRL Y-17804</strain>
    </source>
</reference>
<sequence length="511" mass="56101">MATNSTNTTIAHYKEEISRVLMVATVTAPAWMTAGLVLIDVYHHPSRYDLHSKLHPVPLPPPWSHAATTGSSVTLLYNLSMNKRMRVVLTRTLAVVAFGILNMVADVSTSYDGRDDPSVEWHRPSSRNLLGACISSNGNCPRHLRRRYFSCSPYEGPICVSSHDFVVGVGWCGDGTVDTPFPHTNFSWETPGVYLFQEDAPVNVTCQGNVSALLEEGFDGSIFCTAWEVSVGILIPFSVSSPIARDDMGKLGIDVLVAENNATEPNRKRALDVAPVDGSSAFSNYDLAQQEFNSSALLFAALTGLKLNDPSAFDKNATELLMSHLTTAWLSSWLLEANNDLWNWEDDNLTAGALLPVQVYDDTSAIRQRLTLWPLALLGWMIPIALWEACSNKGRTTIQRAIMDDSTTLPGFTRALRPSPGVSSRISANEALKRFDDVKTNFHVSGENSEWNLESAESDQQGLLNPKTKTRALVADDEFGIPMYPGVELRTYSSSLLSPSPYGYRSDEGAM</sequence>
<proteinExistence type="predicted"/>
<reference evidence="2 3" key="3">
    <citation type="journal article" date="2015" name="Genome Announc.">
        <title>Draft Genome Sequence of the Archiascomycetous Yeast Saitoella complicata.</title>
        <authorList>
            <person name="Yamauchi K."/>
            <person name="Kondo S."/>
            <person name="Hamamoto M."/>
            <person name="Takahashi Y."/>
            <person name="Ogura Y."/>
            <person name="Hayashi T."/>
            <person name="Nishida H."/>
        </authorList>
    </citation>
    <scope>NUCLEOTIDE SEQUENCE [LARGE SCALE GENOMIC DNA]</scope>
    <source>
        <strain evidence="2 3">NRRL Y-17804</strain>
    </source>
</reference>
<dbReference type="Proteomes" id="UP000033140">
    <property type="component" value="Unassembled WGS sequence"/>
</dbReference>
<keyword evidence="3" id="KW-1185">Reference proteome</keyword>
<keyword evidence="1" id="KW-0472">Membrane</keyword>
<feature type="transmembrane region" description="Helical" evidence="1">
    <location>
        <begin position="62"/>
        <end position="80"/>
    </location>
</feature>
<reference evidence="2 3" key="1">
    <citation type="journal article" date="2011" name="J. Gen. Appl. Microbiol.">
        <title>Draft genome sequencing of the enigmatic yeast Saitoella complicata.</title>
        <authorList>
            <person name="Nishida H."/>
            <person name="Hamamoto M."/>
            <person name="Sugiyama J."/>
        </authorList>
    </citation>
    <scope>NUCLEOTIDE SEQUENCE [LARGE SCALE GENOMIC DNA]</scope>
    <source>
        <strain evidence="2 3">NRRL Y-17804</strain>
    </source>
</reference>
<accession>A0A0E9NMK9</accession>
<feature type="transmembrane region" description="Helical" evidence="1">
    <location>
        <begin position="20"/>
        <end position="42"/>
    </location>
</feature>
<evidence type="ECO:0000313" key="3">
    <source>
        <dbReference type="Proteomes" id="UP000033140"/>
    </source>
</evidence>
<protein>
    <submittedName>
        <fullName evidence="2">Uncharacterized protein</fullName>
    </submittedName>
</protein>
<evidence type="ECO:0000313" key="2">
    <source>
        <dbReference type="EMBL" id="GAO51079.1"/>
    </source>
</evidence>
<keyword evidence="1" id="KW-1133">Transmembrane helix</keyword>
<feature type="transmembrane region" description="Helical" evidence="1">
    <location>
        <begin position="87"/>
        <end position="105"/>
    </location>
</feature>
<dbReference type="AlphaFoldDB" id="A0A0E9NMK9"/>
<organism evidence="2 3">
    <name type="scientific">Saitoella complicata (strain BCRC 22490 / CBS 7301 / JCM 7358 / NBRC 10748 / NRRL Y-17804)</name>
    <dbReference type="NCBI Taxonomy" id="698492"/>
    <lineage>
        <taxon>Eukaryota</taxon>
        <taxon>Fungi</taxon>
        <taxon>Dikarya</taxon>
        <taxon>Ascomycota</taxon>
        <taxon>Taphrinomycotina</taxon>
        <taxon>Taphrinomycotina incertae sedis</taxon>
        <taxon>Saitoella</taxon>
    </lineage>
</organism>
<comment type="caution">
    <text evidence="2">The sequence shown here is derived from an EMBL/GenBank/DDBJ whole genome shotgun (WGS) entry which is preliminary data.</text>
</comment>